<sequence>MSRHHQALMVWVAVLPTLTVVQLALSGLLEAVPPLLRPPVVATVVVPIVVYVLLPLLQRVRSRVTKR</sequence>
<gene>
    <name evidence="2" type="ORF">HT134_05200</name>
</gene>
<evidence type="ECO:0000313" key="3">
    <source>
        <dbReference type="Proteomes" id="UP000546126"/>
    </source>
</evidence>
<keyword evidence="1" id="KW-0812">Transmembrane</keyword>
<dbReference type="Proteomes" id="UP000546126">
    <property type="component" value="Unassembled WGS sequence"/>
</dbReference>
<dbReference type="AlphaFoldDB" id="A0A7Y6IK68"/>
<feature type="transmembrane region" description="Helical" evidence="1">
    <location>
        <begin position="7"/>
        <end position="29"/>
    </location>
</feature>
<protein>
    <submittedName>
        <fullName evidence="2">Uncharacterized protein</fullName>
    </submittedName>
</protein>
<accession>A0A7Y6IK68</accession>
<keyword evidence="3" id="KW-1185">Reference proteome</keyword>
<dbReference type="RefSeq" id="WP_175599058.1">
    <property type="nucleotide sequence ID" value="NZ_JABWGO010000001.1"/>
</dbReference>
<keyword evidence="1" id="KW-0472">Membrane</keyword>
<keyword evidence="1" id="KW-1133">Transmembrane helix</keyword>
<evidence type="ECO:0000256" key="1">
    <source>
        <dbReference type="SAM" id="Phobius"/>
    </source>
</evidence>
<feature type="transmembrane region" description="Helical" evidence="1">
    <location>
        <begin position="35"/>
        <end position="57"/>
    </location>
</feature>
<evidence type="ECO:0000313" key="2">
    <source>
        <dbReference type="EMBL" id="NUW39531.1"/>
    </source>
</evidence>
<proteinExistence type="predicted"/>
<dbReference type="EMBL" id="JABWGO010000001">
    <property type="protein sequence ID" value="NUW39531.1"/>
    <property type="molecule type" value="Genomic_DNA"/>
</dbReference>
<name>A0A7Y6IK68_9ACTN</name>
<comment type="caution">
    <text evidence="2">The sequence shown here is derived from an EMBL/GenBank/DDBJ whole genome shotgun (WGS) entry which is preliminary data.</text>
</comment>
<reference evidence="2 3" key="1">
    <citation type="submission" date="2020-06" db="EMBL/GenBank/DDBJ databases">
        <authorList>
            <person name="Chanama M."/>
        </authorList>
    </citation>
    <scope>NUCLEOTIDE SEQUENCE [LARGE SCALE GENOMIC DNA]</scope>
    <source>
        <strain evidence="2 3">TBRC6557</strain>
    </source>
</reference>
<organism evidence="2 3">
    <name type="scientific">Nonomuraea rhodomycinica</name>
    <dbReference type="NCBI Taxonomy" id="1712872"/>
    <lineage>
        <taxon>Bacteria</taxon>
        <taxon>Bacillati</taxon>
        <taxon>Actinomycetota</taxon>
        <taxon>Actinomycetes</taxon>
        <taxon>Streptosporangiales</taxon>
        <taxon>Streptosporangiaceae</taxon>
        <taxon>Nonomuraea</taxon>
    </lineage>
</organism>